<keyword evidence="3" id="KW-1185">Reference proteome</keyword>
<feature type="transmembrane region" description="Helical" evidence="1">
    <location>
        <begin position="45"/>
        <end position="67"/>
    </location>
</feature>
<keyword evidence="1" id="KW-0812">Transmembrane</keyword>
<accession>A0ABS5C464</accession>
<feature type="transmembrane region" description="Helical" evidence="1">
    <location>
        <begin position="259"/>
        <end position="280"/>
    </location>
</feature>
<name>A0ABS5C464_9BACT</name>
<keyword evidence="1" id="KW-1133">Transmembrane helix</keyword>
<dbReference type="RefSeq" id="WP_210663171.1">
    <property type="nucleotide sequence ID" value="NZ_JAGKQQ010000002.1"/>
</dbReference>
<protein>
    <submittedName>
        <fullName evidence="2">ABC transporter permease subunit</fullName>
    </submittedName>
</protein>
<feature type="transmembrane region" description="Helical" evidence="1">
    <location>
        <begin position="196"/>
        <end position="225"/>
    </location>
</feature>
<sequence length="348" mass="38278">MSNEPLTAHAPVPAPHDPLPSAFRAWGVLVVQSFQRHWRVRQMGWVSVALLGIVVLWVSVVTVRGGWDLANQRARRSANTNAEEAERLTPGQRYRALDADEMLLFRMHEVPNPLNPTEDALASLLLSIPQAAMRSEAFLKSWAFMTYSRWVVMLVFMGFILPLFTLSYASGAFGTDRESRSLVWLMTRPIPRSGIYLAKFLGTLPWCVAFGAGGFVAVCLAAGSIGHEALLRYWPAVAMGTVAFSALFHLVGALFRRPVVVGLVYVFFFETVVAALPGSLKLLSLTFYVRSLMYNEAVAAGHPGDMLPAITAQAVSSETAWAVLTAAPVAITLVGMWLFSRSEYRDDI</sequence>
<evidence type="ECO:0000313" key="3">
    <source>
        <dbReference type="Proteomes" id="UP000676565"/>
    </source>
</evidence>
<evidence type="ECO:0000256" key="1">
    <source>
        <dbReference type="SAM" id="Phobius"/>
    </source>
</evidence>
<gene>
    <name evidence="2" type="ORF">J8F10_36675</name>
</gene>
<evidence type="ECO:0000313" key="2">
    <source>
        <dbReference type="EMBL" id="MBP3960789.1"/>
    </source>
</evidence>
<keyword evidence="1" id="KW-0472">Membrane</keyword>
<feature type="transmembrane region" description="Helical" evidence="1">
    <location>
        <begin position="231"/>
        <end position="252"/>
    </location>
</feature>
<dbReference type="Proteomes" id="UP000676565">
    <property type="component" value="Unassembled WGS sequence"/>
</dbReference>
<feature type="transmembrane region" description="Helical" evidence="1">
    <location>
        <begin position="150"/>
        <end position="175"/>
    </location>
</feature>
<feature type="transmembrane region" description="Helical" evidence="1">
    <location>
        <begin position="320"/>
        <end position="339"/>
    </location>
</feature>
<reference evidence="2 3" key="1">
    <citation type="submission" date="2021-04" db="EMBL/GenBank/DDBJ databases">
        <authorList>
            <person name="Ivanova A."/>
        </authorList>
    </citation>
    <scope>NUCLEOTIDE SEQUENCE [LARGE SCALE GENOMIC DNA]</scope>
    <source>
        <strain evidence="2 3">G18</strain>
    </source>
</reference>
<dbReference type="Pfam" id="PF12679">
    <property type="entry name" value="ABC2_membrane_2"/>
    <property type="match status" value="1"/>
</dbReference>
<organism evidence="2 3">
    <name type="scientific">Gemmata palustris</name>
    <dbReference type="NCBI Taxonomy" id="2822762"/>
    <lineage>
        <taxon>Bacteria</taxon>
        <taxon>Pseudomonadati</taxon>
        <taxon>Planctomycetota</taxon>
        <taxon>Planctomycetia</taxon>
        <taxon>Gemmatales</taxon>
        <taxon>Gemmataceae</taxon>
        <taxon>Gemmata</taxon>
    </lineage>
</organism>
<proteinExistence type="predicted"/>
<comment type="caution">
    <text evidence="2">The sequence shown here is derived from an EMBL/GenBank/DDBJ whole genome shotgun (WGS) entry which is preliminary data.</text>
</comment>
<dbReference type="EMBL" id="JAGKQQ010000002">
    <property type="protein sequence ID" value="MBP3960789.1"/>
    <property type="molecule type" value="Genomic_DNA"/>
</dbReference>